<feature type="compositionally biased region" description="Polar residues" evidence="1">
    <location>
        <begin position="1"/>
        <end position="33"/>
    </location>
</feature>
<feature type="compositionally biased region" description="Low complexity" evidence="1">
    <location>
        <begin position="34"/>
        <end position="48"/>
    </location>
</feature>
<dbReference type="OrthoDB" id="194929at2759"/>
<feature type="region of interest" description="Disordered" evidence="1">
    <location>
        <begin position="117"/>
        <end position="142"/>
    </location>
</feature>
<dbReference type="Proteomes" id="UP001165065">
    <property type="component" value="Unassembled WGS sequence"/>
</dbReference>
<feature type="compositionally biased region" description="Basic residues" evidence="1">
    <location>
        <begin position="50"/>
        <end position="61"/>
    </location>
</feature>
<feature type="compositionally biased region" description="Low complexity" evidence="1">
    <location>
        <begin position="1602"/>
        <end position="1613"/>
    </location>
</feature>
<evidence type="ECO:0000313" key="2">
    <source>
        <dbReference type="EMBL" id="GMI47619.1"/>
    </source>
</evidence>
<feature type="region of interest" description="Disordered" evidence="1">
    <location>
        <begin position="1"/>
        <end position="61"/>
    </location>
</feature>
<feature type="region of interest" description="Disordered" evidence="1">
    <location>
        <begin position="1599"/>
        <end position="1628"/>
    </location>
</feature>
<dbReference type="PANTHER" id="PTHR39867:SF1">
    <property type="entry name" value="HELICASE ATP-BINDING DOMAIN-CONTAINING PROTEIN"/>
    <property type="match status" value="1"/>
</dbReference>
<comment type="caution">
    <text evidence="2">The sequence shown here is derived from an EMBL/GenBank/DDBJ whole genome shotgun (WGS) entry which is preliminary data.</text>
</comment>
<evidence type="ECO:0000256" key="1">
    <source>
        <dbReference type="SAM" id="MobiDB-lite"/>
    </source>
</evidence>
<dbReference type="PANTHER" id="PTHR39867">
    <property type="entry name" value="HELICASE ATP-BINDING DOMAIN-CONTAINING PROTEIN"/>
    <property type="match status" value="1"/>
</dbReference>
<dbReference type="EMBL" id="BRYA01000352">
    <property type="protein sequence ID" value="GMI47619.1"/>
    <property type="molecule type" value="Genomic_DNA"/>
</dbReference>
<feature type="region of interest" description="Disordered" evidence="1">
    <location>
        <begin position="1755"/>
        <end position="1776"/>
    </location>
</feature>
<proteinExistence type="predicted"/>
<evidence type="ECO:0000313" key="3">
    <source>
        <dbReference type="Proteomes" id="UP001165065"/>
    </source>
</evidence>
<organism evidence="2 3">
    <name type="scientific">Triparma columacea</name>
    <dbReference type="NCBI Taxonomy" id="722753"/>
    <lineage>
        <taxon>Eukaryota</taxon>
        <taxon>Sar</taxon>
        <taxon>Stramenopiles</taxon>
        <taxon>Ochrophyta</taxon>
        <taxon>Bolidophyceae</taxon>
        <taxon>Parmales</taxon>
        <taxon>Triparmaceae</taxon>
        <taxon>Triparma</taxon>
    </lineage>
</organism>
<gene>
    <name evidence="2" type="ORF">TrCOL_g8384</name>
</gene>
<keyword evidence="3" id="KW-1185">Reference proteome</keyword>
<name>A0A9W7LEK0_9STRA</name>
<reference evidence="3" key="1">
    <citation type="journal article" date="2023" name="Commun. Biol.">
        <title>Genome analysis of Parmales, the sister group of diatoms, reveals the evolutionary specialization of diatoms from phago-mixotrophs to photoautotrophs.</title>
        <authorList>
            <person name="Ban H."/>
            <person name="Sato S."/>
            <person name="Yoshikawa S."/>
            <person name="Yamada K."/>
            <person name="Nakamura Y."/>
            <person name="Ichinomiya M."/>
            <person name="Sato N."/>
            <person name="Blanc-Mathieu R."/>
            <person name="Endo H."/>
            <person name="Kuwata A."/>
            <person name="Ogata H."/>
        </authorList>
    </citation>
    <scope>NUCLEOTIDE SEQUENCE [LARGE SCALE GENOMIC DNA]</scope>
</reference>
<feature type="region of interest" description="Disordered" evidence="1">
    <location>
        <begin position="285"/>
        <end position="313"/>
    </location>
</feature>
<feature type="region of interest" description="Disordered" evidence="1">
    <location>
        <begin position="599"/>
        <end position="626"/>
    </location>
</feature>
<sequence length="1843" mass="207648">MTKAAPSSPNPYHTSSQLLPTRTNPVELASTNFSRSSAALSRGGLASSKGNRKANGTKKAKKLFSKTTGMTREAFNSRSLNSYGSFDFDMSAVNTRGVETKAPVYKFGEYVPSFSQSQTSTTIAPPSTNSLPPATTRPQTTPYQYIPAKRKSSMKLSERINLLTMLDKPKPVSQDDLMNASVQRPTGNFQFLARTERATEYPTMRQQIQELEKDWATAMEVISESENTDVVVNPSNPLESDLNGLQGAVDREYQSRCALWSVVKTTGHFEVLNPVSAASRRKLSNIQPHEKSSSPSPSPPFSDPDLSTLGLTDPLLGEDSKKAIRPKSASLSFSKGSGPDPEMIPETLARFFSDIASINPPKVSSARDDLSRCVYEQKWCDLICDQLASQVGTQCMEHGRLLRSLRKHYANSFQTATRLHSDVLWQLDAVSAGLIRCWRRLNDAEGLWKNHEELLQKIADEKLAEIEANFDIEYKAVAKVRADSTKEVERISNTLKTLNGIFKDMQNDKITATITDLNSRILAQEKEIISLEARNTEIKEAKDELLRERIKTALANQEIEKLKQQVAEQQEDLAAKDTQIAELTEEEYQRRVELEKLKSKLEDDSSDEEDNTAQANGKGGEATPVSTKSTLYMARITDKGEVTWKQPMNDIENVAEEFNRAKPNHRLLCHNYRLLLPNLGHGNRPPRNLFWVRRCMRSIIHAKTMDDAALLSREENRLRFPEHVYAWYEPDAAVAHSLDDEERAGLYSRANADRWGLYYGIKHLSVDDAEAYLFFQFLDENKGEDYLSFFLFALQVCEGISGELLRKQFGLCQHGVGGTCQSFSKLTDSVHSQNLLVNSPSEDFTNDAYGCGGSQTIWLPLHVTKEAAKVILATSSKESVEEISEMTEKLAVDPIDRLSPGDIESFCYPPVSAAAGDNQDQATVTEESSVGESSLDSLGVQKVAKVVVLEEWQKPKCVNLFLWLRHVMDVFEKEATHRRAAIRLMFDTATTGALTEDKPEGGLSLGKSEQEEKYIDLPQFVAISRTVLPFISTAEAASVFRESYNVMFPPEKHHLPPPPGITFSAFLQAAEARQFFSKSMQLPLFLSAEQNNNLTPDVALKLRSLVHMHSEQLHPVIREIKEGLPERVRHRIEMLFDDIQKGLFDNFSSANDGVKAMRPLAAYRRLLAFLLHLRFVRHERGDGFILKGQGARSGRAETMDNEFQMLEKLGAGDMVKQLADPNDQSQYITVGNETIKVLDARKVMAQSNNELDYLREIIMDFLPNARIKALKLIKEGTACVRLQRCWRKKLDRELGPPINIRHLMRVGFMRGIGRIRERRVNRSVWWTQGLVAELFGTYLHVMKHSSEVCHQPPNFSAVVYRFFINRWGCVSLAERDLMDLFLNVRNISQGVPRCRLFAAFTRCALRGSAEERSLCSEFGNDVESLHFYLRSLLLVHEVHDKVSKLQAKKLNNAFNPSKHFTLFPRTTGDARGRNRWQVPCAVVTQCTKTLFQSLYDMSVGGKDKGGEQAYKQLLHKVEDMASGNARLVDVDDWSWSMMAHWSSIKARRRKIAYNHEHAEEHEEEEKLQMQKEKRKAFATMGRFRGHSIDHYNDCDDDDSTIASKNSDNDAASAVGSGRPPIAKNSMRAKRDSINVEHDVHADKERFKDSVLYHEVLQRAKETNPSEAVSDSMHRHMMSDINLPVPLDRLPATDGVQIAKQLLVSWSGFKRPLKFLMEELHSEGEEETEETKELMDELSYFEELVEKLDGMVGGEGGGHSEGEAGAVGARPSTATGDDKRTQVLNLALESWTLFRHLMGKVKEVHSHEAVHIGEDKWGTKQDPLLSVDHPLKDNWSVGRRPSLS</sequence>
<accession>A0A9W7LEK0</accession>
<protein>
    <submittedName>
        <fullName evidence="2">Uncharacterized protein</fullName>
    </submittedName>
</protein>